<keyword evidence="2" id="KW-1133">Transmembrane helix</keyword>
<name>A0A3N4KA46_9PEZI</name>
<evidence type="ECO:0000313" key="4">
    <source>
        <dbReference type="Proteomes" id="UP000277580"/>
    </source>
</evidence>
<feature type="transmembrane region" description="Helical" evidence="2">
    <location>
        <begin position="12"/>
        <end position="32"/>
    </location>
</feature>
<accession>A0A3N4KA46</accession>
<organism evidence="3 4">
    <name type="scientific">Morchella conica CCBAS932</name>
    <dbReference type="NCBI Taxonomy" id="1392247"/>
    <lineage>
        <taxon>Eukaryota</taxon>
        <taxon>Fungi</taxon>
        <taxon>Dikarya</taxon>
        <taxon>Ascomycota</taxon>
        <taxon>Pezizomycotina</taxon>
        <taxon>Pezizomycetes</taxon>
        <taxon>Pezizales</taxon>
        <taxon>Morchellaceae</taxon>
        <taxon>Morchella</taxon>
    </lineage>
</organism>
<reference evidence="3 4" key="1">
    <citation type="journal article" date="2018" name="Nat. Ecol. Evol.">
        <title>Pezizomycetes genomes reveal the molecular basis of ectomycorrhizal truffle lifestyle.</title>
        <authorList>
            <person name="Murat C."/>
            <person name="Payen T."/>
            <person name="Noel B."/>
            <person name="Kuo A."/>
            <person name="Morin E."/>
            <person name="Chen J."/>
            <person name="Kohler A."/>
            <person name="Krizsan K."/>
            <person name="Balestrini R."/>
            <person name="Da Silva C."/>
            <person name="Montanini B."/>
            <person name="Hainaut M."/>
            <person name="Levati E."/>
            <person name="Barry K.W."/>
            <person name="Belfiori B."/>
            <person name="Cichocki N."/>
            <person name="Clum A."/>
            <person name="Dockter R.B."/>
            <person name="Fauchery L."/>
            <person name="Guy J."/>
            <person name="Iotti M."/>
            <person name="Le Tacon F."/>
            <person name="Lindquist E.A."/>
            <person name="Lipzen A."/>
            <person name="Malagnac F."/>
            <person name="Mello A."/>
            <person name="Molinier V."/>
            <person name="Miyauchi S."/>
            <person name="Poulain J."/>
            <person name="Riccioni C."/>
            <person name="Rubini A."/>
            <person name="Sitrit Y."/>
            <person name="Splivallo R."/>
            <person name="Traeger S."/>
            <person name="Wang M."/>
            <person name="Zifcakova L."/>
            <person name="Wipf D."/>
            <person name="Zambonelli A."/>
            <person name="Paolocci F."/>
            <person name="Nowrousian M."/>
            <person name="Ottonello S."/>
            <person name="Baldrian P."/>
            <person name="Spatafora J.W."/>
            <person name="Henrissat B."/>
            <person name="Nagy L.G."/>
            <person name="Aury J.M."/>
            <person name="Wincker P."/>
            <person name="Grigoriev I.V."/>
            <person name="Bonfante P."/>
            <person name="Martin F.M."/>
        </authorList>
    </citation>
    <scope>NUCLEOTIDE SEQUENCE [LARGE SCALE GENOMIC DNA]</scope>
    <source>
        <strain evidence="3 4">CCBAS932</strain>
    </source>
</reference>
<feature type="region of interest" description="Disordered" evidence="1">
    <location>
        <begin position="161"/>
        <end position="182"/>
    </location>
</feature>
<evidence type="ECO:0000256" key="2">
    <source>
        <dbReference type="SAM" id="Phobius"/>
    </source>
</evidence>
<keyword evidence="2" id="KW-0812">Transmembrane</keyword>
<dbReference type="EMBL" id="ML119431">
    <property type="protein sequence ID" value="RPB06338.1"/>
    <property type="molecule type" value="Genomic_DNA"/>
</dbReference>
<protein>
    <submittedName>
        <fullName evidence="3">Uncharacterized protein</fullName>
    </submittedName>
</protein>
<keyword evidence="4" id="KW-1185">Reference proteome</keyword>
<gene>
    <name evidence="3" type="ORF">P167DRAFT_550585</name>
</gene>
<dbReference type="OrthoDB" id="5215300at2759"/>
<dbReference type="STRING" id="1392247.A0A3N4KA46"/>
<dbReference type="Proteomes" id="UP000277580">
    <property type="component" value="Unassembled WGS sequence"/>
</dbReference>
<evidence type="ECO:0000313" key="3">
    <source>
        <dbReference type="EMBL" id="RPB06338.1"/>
    </source>
</evidence>
<proteinExistence type="predicted"/>
<dbReference type="AlphaFoldDB" id="A0A3N4KA46"/>
<dbReference type="InParanoid" id="A0A3N4KA46"/>
<sequence>MVGIIVYKIVQVFFIALPVVIVYNLSVNVISLEQISGTTSSTADLQILHESSPSRSSSRGGNNSFSAVYRAYDVVVAARGINPALDKVYLHFILELQPEPGENIYDRFLQLLSCYDAADATDISSADEYYHAPRRAARRSLNGLASLPAYEATEAVEMAARRRSEGSPVRITGEEEEIQRPRVPEDAADALYALRMKAVLSGFFKHWHAETVKRVEQKWFAVVEQRAERRYNTLLVAKTCGIWTQKTATLVRRGVPNSVSRQYERKDSSDE</sequence>
<keyword evidence="2" id="KW-0472">Membrane</keyword>
<evidence type="ECO:0000256" key="1">
    <source>
        <dbReference type="SAM" id="MobiDB-lite"/>
    </source>
</evidence>